<evidence type="ECO:0000256" key="1">
    <source>
        <dbReference type="SAM" id="SignalP"/>
    </source>
</evidence>
<feature type="chain" id="PRO_5011660319" description="Lipoprotein" evidence="1">
    <location>
        <begin position="23"/>
        <end position="199"/>
    </location>
</feature>
<sequence>MIQKKKAVIALLISMLLSACTAIEKSTYPQDWPAIDLTVTDCSAISGVYDSAAELQTHRHPRQDVLLALTLLPPGEYLKQVRSVSLQVKNHERVAVHALAEDGAVLAERSYRIGDGFFRCEDGALIVNPDNMPDKQRAPDNPVVGITRNRISLHKAQDGALIMQEAGSATGLAFLLVPVHVQSEEWYLFRLWRKVPTTP</sequence>
<proteinExistence type="predicted"/>
<evidence type="ECO:0000313" key="3">
    <source>
        <dbReference type="Proteomes" id="UP000199648"/>
    </source>
</evidence>
<dbReference type="EMBL" id="FMWD01000014">
    <property type="protein sequence ID" value="SCZ67405.1"/>
    <property type="molecule type" value="Genomic_DNA"/>
</dbReference>
<name>A0A1G5QZX7_9GAMM</name>
<reference evidence="2 3" key="1">
    <citation type="submission" date="2016-10" db="EMBL/GenBank/DDBJ databases">
        <authorList>
            <person name="de Groot N.N."/>
        </authorList>
    </citation>
    <scope>NUCLEOTIDE SEQUENCE [LARGE SCALE GENOMIC DNA]</scope>
    <source>
        <strain evidence="2 3">HLD2</strain>
    </source>
</reference>
<dbReference type="PROSITE" id="PS51257">
    <property type="entry name" value="PROKAR_LIPOPROTEIN"/>
    <property type="match status" value="1"/>
</dbReference>
<evidence type="ECO:0000313" key="2">
    <source>
        <dbReference type="EMBL" id="SCZ67405.1"/>
    </source>
</evidence>
<dbReference type="RefSeq" id="WP_092999069.1">
    <property type="nucleotide sequence ID" value="NZ_FMWD01000014.1"/>
</dbReference>
<accession>A0A1G5QZX7</accession>
<keyword evidence="1" id="KW-0732">Signal</keyword>
<dbReference type="Proteomes" id="UP000199648">
    <property type="component" value="Unassembled WGS sequence"/>
</dbReference>
<feature type="signal peptide" evidence="1">
    <location>
        <begin position="1"/>
        <end position="22"/>
    </location>
</feature>
<organism evidence="2 3">
    <name type="scientific">Thiohalomonas denitrificans</name>
    <dbReference type="NCBI Taxonomy" id="415747"/>
    <lineage>
        <taxon>Bacteria</taxon>
        <taxon>Pseudomonadati</taxon>
        <taxon>Pseudomonadota</taxon>
        <taxon>Gammaproteobacteria</taxon>
        <taxon>Thiohalomonadales</taxon>
        <taxon>Thiohalomonadaceae</taxon>
        <taxon>Thiohalomonas</taxon>
    </lineage>
</organism>
<evidence type="ECO:0008006" key="4">
    <source>
        <dbReference type="Google" id="ProtNLM"/>
    </source>
</evidence>
<gene>
    <name evidence="2" type="ORF">SAMN03097708_03145</name>
</gene>
<protein>
    <recommendedName>
        <fullName evidence="4">Lipoprotein</fullName>
    </recommendedName>
</protein>
<keyword evidence="3" id="KW-1185">Reference proteome</keyword>
<dbReference type="AlphaFoldDB" id="A0A1G5QZX7"/>